<gene>
    <name evidence="2" type="ORF">BDDG_12210</name>
</gene>
<evidence type="ECO:0000313" key="2">
    <source>
        <dbReference type="EMBL" id="KMW67606.1"/>
    </source>
</evidence>
<dbReference type="AlphaFoldDB" id="A0A0J9ENI8"/>
<accession>A0A0J9ENI8</accession>
<keyword evidence="1" id="KW-0812">Transmembrane</keyword>
<protein>
    <submittedName>
        <fullName evidence="2">Uncharacterized protein</fullName>
    </submittedName>
</protein>
<feature type="transmembrane region" description="Helical" evidence="1">
    <location>
        <begin position="63"/>
        <end position="85"/>
    </location>
</feature>
<keyword evidence="1" id="KW-0472">Membrane</keyword>
<feature type="transmembrane region" description="Helical" evidence="1">
    <location>
        <begin position="105"/>
        <end position="124"/>
    </location>
</feature>
<proteinExistence type="predicted"/>
<keyword evidence="1" id="KW-1133">Transmembrane helix</keyword>
<dbReference type="EMBL" id="GG749429">
    <property type="protein sequence ID" value="KMW67606.1"/>
    <property type="molecule type" value="Genomic_DNA"/>
</dbReference>
<feature type="non-terminal residue" evidence="2">
    <location>
        <position position="1"/>
    </location>
</feature>
<reference evidence="2" key="1">
    <citation type="submission" date="2010-03" db="EMBL/GenBank/DDBJ databases">
        <title>Annotation of Blastomyces dermatitidis strain ATCC 18188.</title>
        <authorList>
            <consortium name="The Broad Institute Genome Sequencing Platform"/>
            <consortium name="Broad Institute Genome Sequencing Center for Infectious Disease."/>
            <person name="Cuomo C."/>
            <person name="Klein B."/>
            <person name="Sullivan T."/>
            <person name="Heitman J."/>
            <person name="Young S."/>
            <person name="Zeng Q."/>
            <person name="Gargeya S."/>
            <person name="Alvarado L."/>
            <person name="Berlin A.M."/>
            <person name="Chapman S.B."/>
            <person name="Chen Z."/>
            <person name="Freedman E."/>
            <person name="Gellesch M."/>
            <person name="Goldberg J."/>
            <person name="Griggs A."/>
            <person name="Gujja S."/>
            <person name="Heilman E."/>
            <person name="Heiman D."/>
            <person name="Howarth C."/>
            <person name="Mehta T."/>
            <person name="Neiman D."/>
            <person name="Pearson M."/>
            <person name="Roberts A."/>
            <person name="Saif S."/>
            <person name="Shea T."/>
            <person name="Shenoy N."/>
            <person name="Sisk P."/>
            <person name="Stolte C."/>
            <person name="Sykes S."/>
            <person name="White J."/>
            <person name="Yandava C."/>
            <person name="Haas B."/>
            <person name="Nusbaum C."/>
            <person name="Birren B."/>
        </authorList>
    </citation>
    <scope>NUCLEOTIDE SEQUENCE</scope>
    <source>
        <strain evidence="2">ATCC 18188</strain>
    </source>
</reference>
<evidence type="ECO:0000256" key="1">
    <source>
        <dbReference type="SAM" id="Phobius"/>
    </source>
</evidence>
<sequence>YITINDTFSSSSYILSIIFLLKSSHVDRSVSADDSELNIKSSVENLKNMIIKKLSVSCVIRSFIFFLISSVTSFSAASLSVSFSITSQSSTLTSVSDSPALTTSVLIIFTFTTSDFVISAFIISSPHFKKILYRLNESCLSRIISLLNSVEII</sequence>
<dbReference type="Proteomes" id="UP000007802">
    <property type="component" value="Unassembled WGS sequence"/>
</dbReference>
<name>A0A0J9ENI8_AJEDA</name>
<organism evidence="2">
    <name type="scientific">Ajellomyces dermatitidis (strain ATCC 18188 / CBS 674.68)</name>
    <name type="common">Blastomyces dermatitidis</name>
    <dbReference type="NCBI Taxonomy" id="653446"/>
    <lineage>
        <taxon>Eukaryota</taxon>
        <taxon>Fungi</taxon>
        <taxon>Dikarya</taxon>
        <taxon>Ascomycota</taxon>
        <taxon>Pezizomycotina</taxon>
        <taxon>Eurotiomycetes</taxon>
        <taxon>Eurotiomycetidae</taxon>
        <taxon>Onygenales</taxon>
        <taxon>Ajellomycetaceae</taxon>
        <taxon>Blastomyces</taxon>
    </lineage>
</organism>
<feature type="non-terminal residue" evidence="2">
    <location>
        <position position="153"/>
    </location>
</feature>